<feature type="active site" description="Nucleophile" evidence="4">
    <location>
        <position position="220"/>
    </location>
</feature>
<dbReference type="Pfam" id="PF00353">
    <property type="entry name" value="HemolysinCabind"/>
    <property type="match status" value="2"/>
</dbReference>
<dbReference type="Gene3D" id="3.20.20.80">
    <property type="entry name" value="Glycosidases"/>
    <property type="match status" value="1"/>
</dbReference>
<feature type="active site" description="Proton donor" evidence="4">
    <location>
        <position position="110"/>
    </location>
</feature>
<proteinExistence type="inferred from homology"/>
<dbReference type="Gene3D" id="2.150.10.10">
    <property type="entry name" value="Serralysin-like metalloprotease, C-terminal"/>
    <property type="match status" value="1"/>
</dbReference>
<evidence type="ECO:0000256" key="2">
    <source>
        <dbReference type="ARBA" id="ARBA00022801"/>
    </source>
</evidence>
<dbReference type="InterPro" id="IPR022790">
    <property type="entry name" value="GH26_dom"/>
</dbReference>
<feature type="region of interest" description="Disordered" evidence="5">
    <location>
        <begin position="255"/>
        <end position="304"/>
    </location>
</feature>
<gene>
    <name evidence="7" type="ORF">MON41_11105</name>
</gene>
<comment type="caution">
    <text evidence="7">The sequence shown here is derived from an EMBL/GenBank/DDBJ whole genome shotgun (WGS) entry which is preliminary data.</text>
</comment>
<dbReference type="PANTHER" id="PTHR40079:SF4">
    <property type="entry name" value="GH26 DOMAIN-CONTAINING PROTEIN-RELATED"/>
    <property type="match status" value="1"/>
</dbReference>
<keyword evidence="3 4" id="KW-0326">Glycosidase</keyword>
<feature type="domain" description="GH26" evidence="6">
    <location>
        <begin position="1"/>
        <end position="285"/>
    </location>
</feature>
<dbReference type="PANTHER" id="PTHR40079">
    <property type="entry name" value="MANNAN ENDO-1,4-BETA-MANNOSIDASE E-RELATED"/>
    <property type="match status" value="1"/>
</dbReference>
<dbReference type="EMBL" id="JALBUU010000004">
    <property type="protein sequence ID" value="MCI0754303.1"/>
    <property type="molecule type" value="Genomic_DNA"/>
</dbReference>
<evidence type="ECO:0000256" key="5">
    <source>
        <dbReference type="SAM" id="MobiDB-lite"/>
    </source>
</evidence>
<keyword evidence="8" id="KW-1185">Reference proteome</keyword>
<comment type="similarity">
    <text evidence="1 4">Belongs to the glycosyl hydrolase 26 family.</text>
</comment>
<dbReference type="SUPFAM" id="SSF51120">
    <property type="entry name" value="beta-Roll"/>
    <property type="match status" value="1"/>
</dbReference>
<dbReference type="PROSITE" id="PS51764">
    <property type="entry name" value="GH26"/>
    <property type="match status" value="1"/>
</dbReference>
<evidence type="ECO:0000259" key="6">
    <source>
        <dbReference type="PROSITE" id="PS51764"/>
    </source>
</evidence>
<organism evidence="7 8">
    <name type="scientific">Teichococcus vastitatis</name>
    <dbReference type="NCBI Taxonomy" id="2307076"/>
    <lineage>
        <taxon>Bacteria</taxon>
        <taxon>Pseudomonadati</taxon>
        <taxon>Pseudomonadota</taxon>
        <taxon>Alphaproteobacteria</taxon>
        <taxon>Acetobacterales</taxon>
        <taxon>Roseomonadaceae</taxon>
        <taxon>Roseomonas</taxon>
    </lineage>
</organism>
<reference evidence="7 8" key="1">
    <citation type="submission" date="2022-03" db="EMBL/GenBank/DDBJ databases">
        <title>Complete genome analysis of Roseomonas KG 17.1 : a prolific producer of plant growth promoters.</title>
        <authorList>
            <person name="Saadouli I."/>
            <person name="Najjari A."/>
            <person name="Mosbah A."/>
            <person name="Ouzari H.I."/>
        </authorList>
    </citation>
    <scope>NUCLEOTIDE SEQUENCE [LARGE SCALE GENOMIC DNA]</scope>
    <source>
        <strain evidence="7 8">KG17-1</strain>
    </source>
</reference>
<dbReference type="SUPFAM" id="SSF51445">
    <property type="entry name" value="(Trans)glycosidases"/>
    <property type="match status" value="1"/>
</dbReference>
<keyword evidence="2 4" id="KW-0378">Hydrolase</keyword>
<dbReference type="InterPro" id="IPR000805">
    <property type="entry name" value="Glyco_hydro_26"/>
</dbReference>
<feature type="compositionally biased region" description="Polar residues" evidence="5">
    <location>
        <begin position="261"/>
        <end position="271"/>
    </location>
</feature>
<sequence length="498" mass="53946">MALLGVYVDNSAQHVRQFEKWLGRPVDGIHGVVGSANWGDFVSSSRWSVDTLWKPTGREVFWSVPLLAGGADLWSASDGDYNHYYKQVAQNLVRYANNPTGDIYVRTGWEMNGSWFQWSAEGKETAFIGAFRQFVDTFRSVSDRFKFEWNANEAHGGMDPSKAYPGDKYVDIVGMDFYFHPQWQDWDSAKAFAHVRDQKYGLQWVENFAKSHGKPTAYSEWGAQGDNASGFIKAAHDWFDSHNVVYQSFWDSNANYPGRTSDGSDPNSGRTYKSYFGDASTPPANVGSGSGGTSSGGGAGNAHASGGWTKQAWGGSGYDNWYGTSGNDRYQSNGGRDTMQGGAGDDTYVISSAHDRVVEKAGSGTDTVQTWIGSYALPDHVENLTLTGHGWSSGTGNGLANIIIGNSGHNVLNGMGGQDRLAGGSGADTFVIGKAQGHDRITDFREWEGDKIAFKGFGGGTYISHEGDVWSLRSADGSVTKVTISGITSLSASDYSWS</sequence>
<feature type="compositionally biased region" description="Gly residues" evidence="5">
    <location>
        <begin position="288"/>
        <end position="300"/>
    </location>
</feature>
<protein>
    <recommendedName>
        <fullName evidence="6">GH26 domain-containing protein</fullName>
    </recommendedName>
</protein>
<dbReference type="RefSeq" id="WP_162306137.1">
    <property type="nucleotide sequence ID" value="NZ_JALBUU010000004.1"/>
</dbReference>
<dbReference type="PRINTS" id="PR00313">
    <property type="entry name" value="CABNDNGRPT"/>
</dbReference>
<evidence type="ECO:0000256" key="1">
    <source>
        <dbReference type="ARBA" id="ARBA00007754"/>
    </source>
</evidence>
<dbReference type="InterPro" id="IPR017853">
    <property type="entry name" value="GH"/>
</dbReference>
<name>A0ABS9W514_9PROT</name>
<dbReference type="Pfam" id="PF02156">
    <property type="entry name" value="Glyco_hydro_26"/>
    <property type="match status" value="1"/>
</dbReference>
<evidence type="ECO:0000256" key="3">
    <source>
        <dbReference type="ARBA" id="ARBA00023295"/>
    </source>
</evidence>
<dbReference type="Proteomes" id="UP001201985">
    <property type="component" value="Unassembled WGS sequence"/>
</dbReference>
<evidence type="ECO:0000313" key="7">
    <source>
        <dbReference type="EMBL" id="MCI0754303.1"/>
    </source>
</evidence>
<accession>A0ABS9W514</accession>
<evidence type="ECO:0000313" key="8">
    <source>
        <dbReference type="Proteomes" id="UP001201985"/>
    </source>
</evidence>
<dbReference type="InterPro" id="IPR011049">
    <property type="entry name" value="Serralysin-like_metalloprot_C"/>
</dbReference>
<dbReference type="InterPro" id="IPR001343">
    <property type="entry name" value="Hemolysn_Ca-bd"/>
</dbReference>
<evidence type="ECO:0000256" key="4">
    <source>
        <dbReference type="PROSITE-ProRule" id="PRU01100"/>
    </source>
</evidence>